<dbReference type="RefSeq" id="WP_182841194.1">
    <property type="nucleotide sequence ID" value="NZ_BAAALP010000030.1"/>
</dbReference>
<evidence type="ECO:0000313" key="2">
    <source>
        <dbReference type="EMBL" id="MBA8948577.1"/>
    </source>
</evidence>
<evidence type="ECO:0000256" key="1">
    <source>
        <dbReference type="SAM" id="Phobius"/>
    </source>
</evidence>
<comment type="caution">
    <text evidence="2">The sequence shown here is derived from an EMBL/GenBank/DDBJ whole genome shotgun (WGS) entry which is preliminary data.</text>
</comment>
<dbReference type="AlphaFoldDB" id="A0A7W3LI49"/>
<gene>
    <name evidence="2" type="ORF">HNR61_000175</name>
</gene>
<feature type="transmembrane region" description="Helical" evidence="1">
    <location>
        <begin position="42"/>
        <end position="62"/>
    </location>
</feature>
<feature type="transmembrane region" description="Helical" evidence="1">
    <location>
        <begin position="74"/>
        <end position="98"/>
    </location>
</feature>
<dbReference type="Proteomes" id="UP000572680">
    <property type="component" value="Unassembled WGS sequence"/>
</dbReference>
<protein>
    <submittedName>
        <fullName evidence="2">Uncharacterized protein</fullName>
    </submittedName>
</protein>
<keyword evidence="1" id="KW-0472">Membrane</keyword>
<name>A0A7W3LI49_ACTNM</name>
<reference evidence="2 3" key="1">
    <citation type="submission" date="2020-08" db="EMBL/GenBank/DDBJ databases">
        <title>Genomic Encyclopedia of Type Strains, Phase IV (KMG-IV): sequencing the most valuable type-strain genomes for metagenomic binning, comparative biology and taxonomic classification.</title>
        <authorList>
            <person name="Goeker M."/>
        </authorList>
    </citation>
    <scope>NUCLEOTIDE SEQUENCE [LARGE SCALE GENOMIC DNA]</scope>
    <source>
        <strain evidence="2 3">DSM 44197</strain>
    </source>
</reference>
<keyword evidence="3" id="KW-1185">Reference proteome</keyword>
<evidence type="ECO:0000313" key="3">
    <source>
        <dbReference type="Proteomes" id="UP000572680"/>
    </source>
</evidence>
<proteinExistence type="predicted"/>
<accession>A0A7W3LI49</accession>
<sequence>MRIGLTALGLGFLLSLGGSAVAALLLVPLVAADPASARSAAFGWGTTAVAALLHAVLGWLGARVAARRLAGADLSAGAAACLACAGPVLAALVTQVGVASQGGLGASLLVESGAVVGAVTGFCTLWFGRRRAGLSASGG</sequence>
<dbReference type="EMBL" id="JACJIA010000001">
    <property type="protein sequence ID" value="MBA8948577.1"/>
    <property type="molecule type" value="Genomic_DNA"/>
</dbReference>
<keyword evidence="1" id="KW-0812">Transmembrane</keyword>
<organism evidence="2 3">
    <name type="scientific">Actinomadura namibiensis</name>
    <dbReference type="NCBI Taxonomy" id="182080"/>
    <lineage>
        <taxon>Bacteria</taxon>
        <taxon>Bacillati</taxon>
        <taxon>Actinomycetota</taxon>
        <taxon>Actinomycetes</taxon>
        <taxon>Streptosporangiales</taxon>
        <taxon>Thermomonosporaceae</taxon>
        <taxon>Actinomadura</taxon>
    </lineage>
</organism>
<keyword evidence="1" id="KW-1133">Transmembrane helix</keyword>
<feature type="transmembrane region" description="Helical" evidence="1">
    <location>
        <begin position="104"/>
        <end position="127"/>
    </location>
</feature>